<reference evidence="1 2" key="1">
    <citation type="submission" date="2019-09" db="EMBL/GenBank/DDBJ databases">
        <title>A chromosome-level genome assembly of the Chinese tupelo Nyssa sinensis.</title>
        <authorList>
            <person name="Yang X."/>
            <person name="Kang M."/>
            <person name="Yang Y."/>
            <person name="Xiong H."/>
            <person name="Wang M."/>
            <person name="Zhang Z."/>
            <person name="Wang Z."/>
            <person name="Wu H."/>
            <person name="Ma T."/>
            <person name="Liu J."/>
            <person name="Xi Z."/>
        </authorList>
    </citation>
    <scope>NUCLEOTIDE SEQUENCE [LARGE SCALE GENOMIC DNA]</scope>
    <source>
        <strain evidence="1">J267</strain>
        <tissue evidence="1">Leaf</tissue>
    </source>
</reference>
<protein>
    <submittedName>
        <fullName evidence="1">Uncharacterized protein</fullName>
    </submittedName>
</protein>
<evidence type="ECO:0000313" key="1">
    <source>
        <dbReference type="EMBL" id="KAA8550283.1"/>
    </source>
</evidence>
<proteinExistence type="predicted"/>
<accession>A0A5J5C4G2</accession>
<dbReference type="EMBL" id="CM018031">
    <property type="protein sequence ID" value="KAA8550283.1"/>
    <property type="molecule type" value="Genomic_DNA"/>
</dbReference>
<sequence length="190" mass="21008">MYVVETDASEAEARHRSEIETTKVAAVNEQNDKILKLKRKVAFNGYNLCLKKMAKAFPELDMEVPPQHLIDPGSLVGLVAEEVAPTQEAHCRFGHSEIVDSELAEVLIGPKPAAVAASPKWAMEAAESVRLKFADFELNSSHLAQIFNLLSHGYDPRYALRGYSKMCSVLNPRRALLCSVLNPRFAQAVC</sequence>
<organism evidence="1 2">
    <name type="scientific">Nyssa sinensis</name>
    <dbReference type="NCBI Taxonomy" id="561372"/>
    <lineage>
        <taxon>Eukaryota</taxon>
        <taxon>Viridiplantae</taxon>
        <taxon>Streptophyta</taxon>
        <taxon>Embryophyta</taxon>
        <taxon>Tracheophyta</taxon>
        <taxon>Spermatophyta</taxon>
        <taxon>Magnoliopsida</taxon>
        <taxon>eudicotyledons</taxon>
        <taxon>Gunneridae</taxon>
        <taxon>Pentapetalae</taxon>
        <taxon>asterids</taxon>
        <taxon>Cornales</taxon>
        <taxon>Nyssaceae</taxon>
        <taxon>Nyssa</taxon>
    </lineage>
</organism>
<evidence type="ECO:0000313" key="2">
    <source>
        <dbReference type="Proteomes" id="UP000325577"/>
    </source>
</evidence>
<dbReference type="AlphaFoldDB" id="A0A5J5C4G2"/>
<name>A0A5J5C4G2_9ASTE</name>
<keyword evidence="2" id="KW-1185">Reference proteome</keyword>
<gene>
    <name evidence="1" type="ORF">F0562_001967</name>
</gene>
<dbReference type="Proteomes" id="UP000325577">
    <property type="component" value="Linkage Group LG0"/>
</dbReference>